<dbReference type="CDD" id="cd02440">
    <property type="entry name" value="AdoMet_MTases"/>
    <property type="match status" value="1"/>
</dbReference>
<dbReference type="Pfam" id="PF02353">
    <property type="entry name" value="CMAS"/>
    <property type="match status" value="1"/>
</dbReference>
<name>F4NXE2_BATDJ</name>
<evidence type="ECO:0008006" key="4">
    <source>
        <dbReference type="Google" id="ProtNLM"/>
    </source>
</evidence>
<dbReference type="FunFam" id="3.40.50.150:FF:000554">
    <property type="entry name" value="Cation-transporting ATPase"/>
    <property type="match status" value="1"/>
</dbReference>
<dbReference type="STRING" id="684364.F4NXE2"/>
<dbReference type="InterPro" id="IPR029063">
    <property type="entry name" value="SAM-dependent_MTases_sf"/>
</dbReference>
<dbReference type="EMBL" id="GL882880">
    <property type="protein sequence ID" value="EGF82663.1"/>
    <property type="molecule type" value="Genomic_DNA"/>
</dbReference>
<dbReference type="SUPFAM" id="SSF53335">
    <property type="entry name" value="S-adenosyl-L-methionine-dependent methyltransferases"/>
    <property type="match status" value="1"/>
</dbReference>
<accession>F4NXE2</accession>
<dbReference type="HOGENOM" id="CLU_045794_0_0_1"/>
<proteinExistence type="inferred from homology"/>
<evidence type="ECO:0000313" key="3">
    <source>
        <dbReference type="Proteomes" id="UP000007241"/>
    </source>
</evidence>
<evidence type="ECO:0000313" key="2">
    <source>
        <dbReference type="EMBL" id="EGF82663.1"/>
    </source>
</evidence>
<protein>
    <recommendedName>
        <fullName evidence="4">Methyltransferase domain-containing protein</fullName>
    </recommendedName>
</protein>
<dbReference type="RefSeq" id="XP_006676504.1">
    <property type="nucleotide sequence ID" value="XM_006676441.1"/>
</dbReference>
<keyword evidence="3" id="KW-1185">Reference proteome</keyword>
<evidence type="ECO:0000256" key="1">
    <source>
        <dbReference type="ARBA" id="ARBA00010815"/>
    </source>
</evidence>
<reference evidence="2 3" key="1">
    <citation type="submission" date="2009-12" db="EMBL/GenBank/DDBJ databases">
        <title>The draft genome of Batrachochytrium dendrobatidis.</title>
        <authorList>
            <consortium name="US DOE Joint Genome Institute (JGI-PGF)"/>
            <person name="Kuo A."/>
            <person name="Salamov A."/>
            <person name="Schmutz J."/>
            <person name="Lucas S."/>
            <person name="Pitluck S."/>
            <person name="Rosenblum E."/>
            <person name="Stajich J."/>
            <person name="Eisen M."/>
            <person name="Grigoriev I.V."/>
        </authorList>
    </citation>
    <scope>NUCLEOTIDE SEQUENCE [LARGE SCALE GENOMIC DNA]</scope>
    <source>
        <strain evidence="3">JAM81 / FGSC 10211</strain>
    </source>
</reference>
<dbReference type="Gene3D" id="3.40.50.150">
    <property type="entry name" value="Vaccinia Virus protein VP39"/>
    <property type="match status" value="1"/>
</dbReference>
<dbReference type="InParanoid" id="F4NXE2"/>
<dbReference type="OMA" id="IAQHFFT"/>
<dbReference type="GeneID" id="18245040"/>
<dbReference type="PANTHER" id="PTHR43832">
    <property type="match status" value="1"/>
</dbReference>
<comment type="similarity">
    <text evidence="1">Belongs to the CFA/CMAS family.</text>
</comment>
<dbReference type="OrthoDB" id="506498at2759"/>
<dbReference type="AlphaFoldDB" id="F4NXE2"/>
<dbReference type="Proteomes" id="UP000007241">
    <property type="component" value="Unassembled WGS sequence"/>
</dbReference>
<gene>
    <name evidence="2" type="ORF">BATDEDRAFT_9371</name>
</gene>
<organism evidence="2 3">
    <name type="scientific">Batrachochytrium dendrobatidis (strain JAM81 / FGSC 10211)</name>
    <name type="common">Frog chytrid fungus</name>
    <dbReference type="NCBI Taxonomy" id="684364"/>
    <lineage>
        <taxon>Eukaryota</taxon>
        <taxon>Fungi</taxon>
        <taxon>Fungi incertae sedis</taxon>
        <taxon>Chytridiomycota</taxon>
        <taxon>Chytridiomycota incertae sedis</taxon>
        <taxon>Chytridiomycetes</taxon>
        <taxon>Rhizophydiales</taxon>
        <taxon>Rhizophydiales incertae sedis</taxon>
        <taxon>Batrachochytrium</taxon>
    </lineage>
</organism>
<sequence length="356" mass="41444">MFLTDSLPKASSVYEPILDTGYVPDMLLRMGIRSLLAKRSASLTYPTASAADQTKAAYIKLLKDRESIAIHTKEANEQHYELPTEFFQLCLGERLKYSSCLFEEGAKSLEDAEKAMLDLYCVRSGVKDGMRILDLGCGWGSLTLYLANKYPKSSVVGLSNSASQRDYILDQAKQRSLTNVTIHTADIVEFEMDAEFDRIFSIEMFEHMKNYQTLLAKVSKWLEPINGKLFIHVFAHKSMPYDFKTDEDNSWMAKFFFTGGTMPSQDLFMWFQRDLHVVDRWTINGQNYGKTSQEWLQRMDHNKQKIIPIFESVYGSKEQAYVWFHRWRLFYLSVAETFNYNDGEEWFVVNYLLERK</sequence>
<dbReference type="PANTHER" id="PTHR43832:SF1">
    <property type="entry name" value="S-ADENOSYL-L-METHIONINE-DEPENDENT METHYLTRANSFERASES SUPERFAMILY PROTEIN"/>
    <property type="match status" value="1"/>
</dbReference>